<proteinExistence type="predicted"/>
<evidence type="ECO:0000313" key="6">
    <source>
        <dbReference type="EMBL" id="WPU95102.1"/>
    </source>
</evidence>
<dbReference type="InterPro" id="IPR009001">
    <property type="entry name" value="Transl_elong_EF1A/Init_IF2_C"/>
</dbReference>
<dbReference type="Pfam" id="PF03143">
    <property type="entry name" value="GTP_EFTU_D3"/>
    <property type="match status" value="1"/>
</dbReference>
<organism evidence="6 7">
    <name type="scientific">Mucilaginibacter sabulilitoris</name>
    <dbReference type="NCBI Taxonomy" id="1173583"/>
    <lineage>
        <taxon>Bacteria</taxon>
        <taxon>Pseudomonadati</taxon>
        <taxon>Bacteroidota</taxon>
        <taxon>Sphingobacteriia</taxon>
        <taxon>Sphingobacteriales</taxon>
        <taxon>Sphingobacteriaceae</taxon>
        <taxon>Mucilaginibacter</taxon>
    </lineage>
</organism>
<dbReference type="SUPFAM" id="SSF50465">
    <property type="entry name" value="EF-Tu/eEF-1alpha/eIF2-gamma C-terminal domain"/>
    <property type="match status" value="1"/>
</dbReference>
<evidence type="ECO:0000256" key="4">
    <source>
        <dbReference type="ARBA" id="ARBA00023134"/>
    </source>
</evidence>
<dbReference type="Proteomes" id="UP001324380">
    <property type="component" value="Chromosome"/>
</dbReference>
<keyword evidence="1" id="KW-0547">Nucleotide-binding</keyword>
<accession>A0ABZ0TPP1</accession>
<dbReference type="Gene3D" id="2.40.30.10">
    <property type="entry name" value="Translation factors"/>
    <property type="match status" value="1"/>
</dbReference>
<keyword evidence="3" id="KW-0648">Protein biosynthesis</keyword>
<dbReference type="RefSeq" id="WP_321564214.1">
    <property type="nucleotide sequence ID" value="NZ_CP139558.1"/>
</dbReference>
<gene>
    <name evidence="6" type="ORF">SNE25_06135</name>
</gene>
<evidence type="ECO:0000256" key="1">
    <source>
        <dbReference type="ARBA" id="ARBA00022741"/>
    </source>
</evidence>
<evidence type="ECO:0000259" key="5">
    <source>
        <dbReference type="Pfam" id="PF03143"/>
    </source>
</evidence>
<keyword evidence="7" id="KW-1185">Reference proteome</keyword>
<name>A0ABZ0TPP1_9SPHI</name>
<dbReference type="EMBL" id="CP139558">
    <property type="protein sequence ID" value="WPU95102.1"/>
    <property type="molecule type" value="Genomic_DNA"/>
</dbReference>
<evidence type="ECO:0000256" key="3">
    <source>
        <dbReference type="ARBA" id="ARBA00022917"/>
    </source>
</evidence>
<dbReference type="InterPro" id="IPR004160">
    <property type="entry name" value="Transl_elong_EFTu/EF1A_C"/>
</dbReference>
<evidence type="ECO:0000313" key="7">
    <source>
        <dbReference type="Proteomes" id="UP001324380"/>
    </source>
</evidence>
<evidence type="ECO:0000256" key="2">
    <source>
        <dbReference type="ARBA" id="ARBA00022768"/>
    </source>
</evidence>
<keyword evidence="4" id="KW-0342">GTP-binding</keyword>
<protein>
    <recommendedName>
        <fullName evidence="5">Translation elongation factor EFTu/EF1A C-terminal domain-containing protein</fullName>
    </recommendedName>
</protein>
<feature type="domain" description="Translation elongation factor EFTu/EF1A C-terminal" evidence="5">
    <location>
        <begin position="5"/>
        <end position="98"/>
    </location>
</feature>
<keyword evidence="2" id="KW-0251">Elongation factor</keyword>
<sequence>MKEIDFIAELTYLSAEDGGRSTPAFSGYRPQVKFAFSNMQTSGQQTFLNKDIVYPGEMILAKIALASPQFFEKKLYVGLDFEFREGARIIGNGRITEILNRDLEK</sequence>
<reference evidence="6 7" key="1">
    <citation type="submission" date="2023-11" db="EMBL/GenBank/DDBJ databases">
        <title>Analysis of the Genomes of Mucilaginibacter gossypii cycad 4 and M. sabulilitoris SNA2: microbes with the potential for plant growth promotion.</title>
        <authorList>
            <person name="Hirsch A.M."/>
            <person name="Humm E."/>
            <person name="Rubbi M."/>
            <person name="Del Vecchio G."/>
            <person name="Ha S.M."/>
            <person name="Pellegrini M."/>
            <person name="Gunsalus R.P."/>
        </authorList>
    </citation>
    <scope>NUCLEOTIDE SEQUENCE [LARGE SCALE GENOMIC DNA]</scope>
    <source>
        <strain evidence="6 7">SNA2</strain>
    </source>
</reference>